<reference evidence="1" key="1">
    <citation type="submission" date="2022-10" db="EMBL/GenBank/DDBJ databases">
        <title>Genome Sequence of Xylaria curta.</title>
        <authorList>
            <person name="Buettner E."/>
        </authorList>
    </citation>
    <scope>NUCLEOTIDE SEQUENCE</scope>
    <source>
        <strain evidence="1">Babe10</strain>
    </source>
</reference>
<gene>
    <name evidence="1" type="ORF">NUW58_g4876</name>
</gene>
<protein>
    <submittedName>
        <fullName evidence="1">Uncharacterized protein</fullName>
    </submittedName>
</protein>
<keyword evidence="2" id="KW-1185">Reference proteome</keyword>
<evidence type="ECO:0000313" key="1">
    <source>
        <dbReference type="EMBL" id="KAJ2986757.1"/>
    </source>
</evidence>
<comment type="caution">
    <text evidence="1">The sequence shown here is derived from an EMBL/GenBank/DDBJ whole genome shotgun (WGS) entry which is preliminary data.</text>
</comment>
<dbReference type="EMBL" id="JAPDGR010000898">
    <property type="protein sequence ID" value="KAJ2986757.1"/>
    <property type="molecule type" value="Genomic_DNA"/>
</dbReference>
<sequence length="377" mass="41466">MAKAHVDPTSAFGMVSGVVLKHILPITLAATLIYFSTPSEGHSCSQCLQSQWLVSAKPIWRLLLGLGVMRSLNTALNTWAMNNWRVTANDGWVWDQEVAVITGGSGDIGQALVEGLTAKGVRVAVLDIQEPPDRLKNNRRVLFIKCDVSLASEIAEAQESIQRTLGHPSILINNAGIVRTTTILDEPDDHLRKIVGVNLMAHWFTVKAFLPHMLSQNKGHIITVASLASYVALPTSVDYSATKAGALAFHEGLACELKHLYHAPGVMTTIVLPDFVKTQMTKPYWAEVEVAGGLLLTVDQVSDPILKQIFARRGGQIFIPKSRAIVSYIRGWPNWLQEVVRDVIGRKDRALNSESARIHLLGRDLSEKRQITVAHFP</sequence>
<organism evidence="1 2">
    <name type="scientific">Xylaria curta</name>
    <dbReference type="NCBI Taxonomy" id="42375"/>
    <lineage>
        <taxon>Eukaryota</taxon>
        <taxon>Fungi</taxon>
        <taxon>Dikarya</taxon>
        <taxon>Ascomycota</taxon>
        <taxon>Pezizomycotina</taxon>
        <taxon>Sordariomycetes</taxon>
        <taxon>Xylariomycetidae</taxon>
        <taxon>Xylariales</taxon>
        <taxon>Xylariaceae</taxon>
        <taxon>Xylaria</taxon>
    </lineage>
</organism>
<name>A0ACC1P6P3_9PEZI</name>
<accession>A0ACC1P6P3</accession>
<evidence type="ECO:0000313" key="2">
    <source>
        <dbReference type="Proteomes" id="UP001143856"/>
    </source>
</evidence>
<proteinExistence type="predicted"/>
<dbReference type="Proteomes" id="UP001143856">
    <property type="component" value="Unassembled WGS sequence"/>
</dbReference>